<dbReference type="Proteomes" id="UP001321760">
    <property type="component" value="Unassembled WGS sequence"/>
</dbReference>
<feature type="region of interest" description="Disordered" evidence="1">
    <location>
        <begin position="1"/>
        <end position="20"/>
    </location>
</feature>
<dbReference type="EMBL" id="MU865940">
    <property type="protein sequence ID" value="KAK4448960.1"/>
    <property type="molecule type" value="Genomic_DNA"/>
</dbReference>
<gene>
    <name evidence="2" type="ORF">QBC34DRAFT_438733</name>
</gene>
<name>A0AAV9GKA5_9PEZI</name>
<protein>
    <recommendedName>
        <fullName evidence="4">RING-type domain-containing protein</fullName>
    </recommendedName>
</protein>
<feature type="compositionally biased region" description="Low complexity" evidence="1">
    <location>
        <begin position="31"/>
        <end position="51"/>
    </location>
</feature>
<evidence type="ECO:0000313" key="2">
    <source>
        <dbReference type="EMBL" id="KAK4448960.1"/>
    </source>
</evidence>
<reference evidence="2" key="1">
    <citation type="journal article" date="2023" name="Mol. Phylogenet. Evol.">
        <title>Genome-scale phylogeny and comparative genomics of the fungal order Sordariales.</title>
        <authorList>
            <person name="Hensen N."/>
            <person name="Bonometti L."/>
            <person name="Westerberg I."/>
            <person name="Brannstrom I.O."/>
            <person name="Guillou S."/>
            <person name="Cros-Aarteil S."/>
            <person name="Calhoun S."/>
            <person name="Haridas S."/>
            <person name="Kuo A."/>
            <person name="Mondo S."/>
            <person name="Pangilinan J."/>
            <person name="Riley R."/>
            <person name="LaButti K."/>
            <person name="Andreopoulos B."/>
            <person name="Lipzen A."/>
            <person name="Chen C."/>
            <person name="Yan M."/>
            <person name="Daum C."/>
            <person name="Ng V."/>
            <person name="Clum A."/>
            <person name="Steindorff A."/>
            <person name="Ohm R.A."/>
            <person name="Martin F."/>
            <person name="Silar P."/>
            <person name="Natvig D.O."/>
            <person name="Lalanne C."/>
            <person name="Gautier V."/>
            <person name="Ament-Velasquez S.L."/>
            <person name="Kruys A."/>
            <person name="Hutchinson M.I."/>
            <person name="Powell A.J."/>
            <person name="Barry K."/>
            <person name="Miller A.N."/>
            <person name="Grigoriev I.V."/>
            <person name="Debuchy R."/>
            <person name="Gladieux P."/>
            <person name="Hiltunen Thoren M."/>
            <person name="Johannesson H."/>
        </authorList>
    </citation>
    <scope>NUCLEOTIDE SEQUENCE</scope>
    <source>
        <strain evidence="2">PSN243</strain>
    </source>
</reference>
<feature type="compositionally biased region" description="Polar residues" evidence="1">
    <location>
        <begin position="1"/>
        <end position="16"/>
    </location>
</feature>
<keyword evidence="3" id="KW-1185">Reference proteome</keyword>
<evidence type="ECO:0008006" key="4">
    <source>
        <dbReference type="Google" id="ProtNLM"/>
    </source>
</evidence>
<dbReference type="Gene3D" id="1.20.5.170">
    <property type="match status" value="1"/>
</dbReference>
<reference evidence="2" key="2">
    <citation type="submission" date="2023-05" db="EMBL/GenBank/DDBJ databases">
        <authorList>
            <consortium name="Lawrence Berkeley National Laboratory"/>
            <person name="Steindorff A."/>
            <person name="Hensen N."/>
            <person name="Bonometti L."/>
            <person name="Westerberg I."/>
            <person name="Brannstrom I.O."/>
            <person name="Guillou S."/>
            <person name="Cros-Aarteil S."/>
            <person name="Calhoun S."/>
            <person name="Haridas S."/>
            <person name="Kuo A."/>
            <person name="Mondo S."/>
            <person name="Pangilinan J."/>
            <person name="Riley R."/>
            <person name="Labutti K."/>
            <person name="Andreopoulos B."/>
            <person name="Lipzen A."/>
            <person name="Chen C."/>
            <person name="Yanf M."/>
            <person name="Daum C."/>
            <person name="Ng V."/>
            <person name="Clum A."/>
            <person name="Ohm R."/>
            <person name="Martin F."/>
            <person name="Silar P."/>
            <person name="Natvig D."/>
            <person name="Lalanne C."/>
            <person name="Gautier V."/>
            <person name="Ament-Velasquez S.L."/>
            <person name="Kruys A."/>
            <person name="Hutchinson M.I."/>
            <person name="Powell A.J."/>
            <person name="Barry K."/>
            <person name="Miller A.N."/>
            <person name="Grigoriev I.V."/>
            <person name="Debuchy R."/>
            <person name="Gladieux P."/>
            <person name="Thoren M.H."/>
            <person name="Johannesson H."/>
        </authorList>
    </citation>
    <scope>NUCLEOTIDE SEQUENCE</scope>
    <source>
        <strain evidence="2">PSN243</strain>
    </source>
</reference>
<accession>A0AAV9GKA5</accession>
<comment type="caution">
    <text evidence="2">The sequence shown here is derived from an EMBL/GenBank/DDBJ whole genome shotgun (WGS) entry which is preliminary data.</text>
</comment>
<organism evidence="2 3">
    <name type="scientific">Podospora aff. communis PSN243</name>
    <dbReference type="NCBI Taxonomy" id="3040156"/>
    <lineage>
        <taxon>Eukaryota</taxon>
        <taxon>Fungi</taxon>
        <taxon>Dikarya</taxon>
        <taxon>Ascomycota</taxon>
        <taxon>Pezizomycotina</taxon>
        <taxon>Sordariomycetes</taxon>
        <taxon>Sordariomycetidae</taxon>
        <taxon>Sordariales</taxon>
        <taxon>Podosporaceae</taxon>
        <taxon>Podospora</taxon>
    </lineage>
</organism>
<evidence type="ECO:0000256" key="1">
    <source>
        <dbReference type="SAM" id="MobiDB-lite"/>
    </source>
</evidence>
<feature type="region of interest" description="Disordered" evidence="1">
    <location>
        <begin position="31"/>
        <end position="74"/>
    </location>
</feature>
<proteinExistence type="predicted"/>
<sequence length="334" mass="36475">MSASQTNNNASGTSAPSAFATTDTIPITPAVTATTSASGPAAMSTTSLLTAPPSPPASRHLPPRPASSLTPPKFPHPVEHCFHRIKAWVQSDPSTRSTEHEPLATCPVCYDELNIFGITPSGPEAKRNAGRKQMDALTGRVCMLGNKMDALDTKVSAEHDKIDQLDGKLYQLFNKSGVALHCTHMLCTECHREVCKAARDGRMVCPLCRVDCVAGCGHSAHHALPKTREDRWWNFGGYLALGGRPMSTCMGCIWEDKVMSVPYVDDDENEVMEELDENFWLQGGDMGFTDEVMSVASVDDDEDEVMGELDDDFWRQGGRHGLHGRRDEPFRPAS</sequence>
<evidence type="ECO:0000313" key="3">
    <source>
        <dbReference type="Proteomes" id="UP001321760"/>
    </source>
</evidence>
<dbReference type="AlphaFoldDB" id="A0AAV9GKA5"/>